<reference evidence="2" key="2">
    <citation type="submission" date="2020-05" db="EMBL/GenBank/DDBJ databases">
        <authorList>
            <person name="Kim H.-S."/>
            <person name="Proctor R.H."/>
            <person name="Brown D.W."/>
        </authorList>
    </citation>
    <scope>NUCLEOTIDE SEQUENCE</scope>
    <source>
        <strain evidence="2">NRRL 45417</strain>
    </source>
</reference>
<evidence type="ECO:0000313" key="2">
    <source>
        <dbReference type="EMBL" id="KAF4945695.1"/>
    </source>
</evidence>
<dbReference type="SUPFAM" id="SSF53448">
    <property type="entry name" value="Nucleotide-diphospho-sugar transferases"/>
    <property type="match status" value="1"/>
</dbReference>
<dbReference type="InterPro" id="IPR029044">
    <property type="entry name" value="Nucleotide-diphossugar_trans"/>
</dbReference>
<keyword evidence="1" id="KW-0472">Membrane</keyword>
<sequence>MQLFPCSALGIYLGRITPFSVTLFACLPTYSADLSPQVLRARSYPGCHRTVTSSPPNDKMSMFGRFQESKKQWRNCIVACLALYALGFLFFYYSFPAFGDFHRPHHHAVSVTKHSKHVKPDNITVSGLVFYGRQSRVEIMKCYIERNLVENGGWLDEVLWVVNTEKKDDLRYLEEILASNPERYKKIYSDEIAGTYTYKNIWKKLDRGKYYVKIDDDVVWIDDNAIPSLVTRKVQNPKDFVVSGNIINNPPLGFFHMRMGAIHPYFPEAFEPFSVTNASDYWRPSRHPSWDGPKKYKWELKNEPPSWPNHRWLRVPEDSMLDQTPAAELKYDIWGDSYRNWAIASQMHMSLFENIEKNQLDLYKFEKTWTMYEDRIRINFMCIYSDDILDTDPENWPSGRGDEDMIVLDLPKKLRRPVVIQGDALAAHYQYMDQKKLESTDILKRYHSIAKDKYCLRLDAARGAAEADLKQRSIRALFSTPSGYDV</sequence>
<proteinExistence type="predicted"/>
<protein>
    <submittedName>
        <fullName evidence="2">Uncharacterized protein</fullName>
    </submittedName>
</protein>
<accession>A0A8H4WQ14</accession>
<gene>
    <name evidence="2" type="ORF">FGADI_11748</name>
</gene>
<dbReference type="EMBL" id="JABFAI010000359">
    <property type="protein sequence ID" value="KAF4945695.1"/>
    <property type="molecule type" value="Genomic_DNA"/>
</dbReference>
<comment type="caution">
    <text evidence="2">The sequence shown here is derived from an EMBL/GenBank/DDBJ whole genome shotgun (WGS) entry which is preliminary data.</text>
</comment>
<name>A0A8H4WQ14_9HYPO</name>
<evidence type="ECO:0000256" key="1">
    <source>
        <dbReference type="SAM" id="Phobius"/>
    </source>
</evidence>
<dbReference type="Proteomes" id="UP000604273">
    <property type="component" value="Unassembled WGS sequence"/>
</dbReference>
<dbReference type="AlphaFoldDB" id="A0A8H4WQ14"/>
<evidence type="ECO:0000313" key="3">
    <source>
        <dbReference type="Proteomes" id="UP000604273"/>
    </source>
</evidence>
<keyword evidence="1" id="KW-0812">Transmembrane</keyword>
<dbReference type="OrthoDB" id="5593235at2759"/>
<organism evidence="2 3">
    <name type="scientific">Fusarium gaditjirri</name>
    <dbReference type="NCBI Taxonomy" id="282569"/>
    <lineage>
        <taxon>Eukaryota</taxon>
        <taxon>Fungi</taxon>
        <taxon>Dikarya</taxon>
        <taxon>Ascomycota</taxon>
        <taxon>Pezizomycotina</taxon>
        <taxon>Sordariomycetes</taxon>
        <taxon>Hypocreomycetidae</taxon>
        <taxon>Hypocreales</taxon>
        <taxon>Nectriaceae</taxon>
        <taxon>Fusarium</taxon>
        <taxon>Fusarium nisikadoi species complex</taxon>
    </lineage>
</organism>
<keyword evidence="1" id="KW-1133">Transmembrane helix</keyword>
<reference evidence="2" key="1">
    <citation type="journal article" date="2020" name="BMC Genomics">
        <title>Correction to: Identification and distribution of gene clusters required for synthesis of sphingolipid metabolism inhibitors in diverse species of the filamentous fungus Fusarium.</title>
        <authorList>
            <person name="Kim H.S."/>
            <person name="Lohmar J.M."/>
            <person name="Busman M."/>
            <person name="Brown D.W."/>
            <person name="Naumann T.A."/>
            <person name="Divon H.H."/>
            <person name="Lysoe E."/>
            <person name="Uhlig S."/>
            <person name="Proctor R.H."/>
        </authorList>
    </citation>
    <scope>NUCLEOTIDE SEQUENCE</scope>
    <source>
        <strain evidence="2">NRRL 45417</strain>
    </source>
</reference>
<keyword evidence="3" id="KW-1185">Reference proteome</keyword>
<feature type="transmembrane region" description="Helical" evidence="1">
    <location>
        <begin position="75"/>
        <end position="95"/>
    </location>
</feature>